<organism evidence="2 3">
    <name type="scientific">Gulo gulo</name>
    <name type="common">Wolverine</name>
    <name type="synonym">Gluton</name>
    <dbReference type="NCBI Taxonomy" id="48420"/>
    <lineage>
        <taxon>Eukaryota</taxon>
        <taxon>Metazoa</taxon>
        <taxon>Chordata</taxon>
        <taxon>Craniata</taxon>
        <taxon>Vertebrata</taxon>
        <taxon>Euteleostomi</taxon>
        <taxon>Mammalia</taxon>
        <taxon>Eutheria</taxon>
        <taxon>Laurasiatheria</taxon>
        <taxon>Carnivora</taxon>
        <taxon>Caniformia</taxon>
        <taxon>Musteloidea</taxon>
        <taxon>Mustelidae</taxon>
        <taxon>Guloninae</taxon>
        <taxon>Gulo</taxon>
    </lineage>
</organism>
<evidence type="ECO:0000313" key="3">
    <source>
        <dbReference type="Proteomes" id="UP000269945"/>
    </source>
</evidence>
<name>A0A9X9M2R6_GULGU</name>
<comment type="caution">
    <text evidence="2">The sequence shown here is derived from an EMBL/GenBank/DDBJ whole genome shotgun (WGS) entry which is preliminary data.</text>
</comment>
<accession>A0A9X9M2R6</accession>
<dbReference type="Proteomes" id="UP000269945">
    <property type="component" value="Unassembled WGS sequence"/>
</dbReference>
<dbReference type="EMBL" id="CYRY02039206">
    <property type="protein sequence ID" value="VCX30788.1"/>
    <property type="molecule type" value="Genomic_DNA"/>
</dbReference>
<dbReference type="AlphaFoldDB" id="A0A9X9M2R6"/>
<sequence>MCTRASEEPRGAEHDEQGSHSITAQKPWRTHCDLKFKDFITDLA</sequence>
<feature type="compositionally biased region" description="Basic and acidic residues" evidence="1">
    <location>
        <begin position="1"/>
        <end position="18"/>
    </location>
</feature>
<proteinExistence type="predicted"/>
<gene>
    <name evidence="2" type="ORF">BN2614_LOCUS1</name>
</gene>
<evidence type="ECO:0000256" key="1">
    <source>
        <dbReference type="SAM" id="MobiDB-lite"/>
    </source>
</evidence>
<reference evidence="2 3" key="1">
    <citation type="submission" date="2018-10" db="EMBL/GenBank/DDBJ databases">
        <authorList>
            <person name="Ekblom R."/>
            <person name="Jareborg N."/>
        </authorList>
    </citation>
    <scope>NUCLEOTIDE SEQUENCE [LARGE SCALE GENOMIC DNA]</scope>
    <source>
        <tissue evidence="2">Muscle</tissue>
    </source>
</reference>
<feature type="region of interest" description="Disordered" evidence="1">
    <location>
        <begin position="1"/>
        <end position="24"/>
    </location>
</feature>
<protein>
    <submittedName>
        <fullName evidence="2">Uncharacterized protein</fullName>
    </submittedName>
</protein>
<keyword evidence="3" id="KW-1185">Reference proteome</keyword>
<evidence type="ECO:0000313" key="2">
    <source>
        <dbReference type="EMBL" id="VCX30788.1"/>
    </source>
</evidence>